<evidence type="ECO:0000313" key="2">
    <source>
        <dbReference type="Proteomes" id="UP001165383"/>
    </source>
</evidence>
<protein>
    <submittedName>
        <fullName evidence="1">Uncharacterized protein</fullName>
    </submittedName>
</protein>
<keyword evidence="2" id="KW-1185">Reference proteome</keyword>
<organism evidence="1 2">
    <name type="scientific">Sphingomonas brevis</name>
    <dbReference type="NCBI Taxonomy" id="2908206"/>
    <lineage>
        <taxon>Bacteria</taxon>
        <taxon>Pseudomonadati</taxon>
        <taxon>Pseudomonadota</taxon>
        <taxon>Alphaproteobacteria</taxon>
        <taxon>Sphingomonadales</taxon>
        <taxon>Sphingomonadaceae</taxon>
        <taxon>Sphingomonas</taxon>
    </lineage>
</organism>
<name>A0ABT0SAM6_9SPHN</name>
<dbReference type="RefSeq" id="WP_249915834.1">
    <property type="nucleotide sequence ID" value="NZ_JAMGBB010000001.1"/>
</dbReference>
<accession>A0ABT0SAM6</accession>
<reference evidence="1" key="1">
    <citation type="submission" date="2022-05" db="EMBL/GenBank/DDBJ databases">
        <authorList>
            <person name="Jo J.-H."/>
            <person name="Im W.-T."/>
        </authorList>
    </citation>
    <scope>NUCLEOTIDE SEQUENCE</scope>
    <source>
        <strain evidence="1">RB56-2</strain>
    </source>
</reference>
<gene>
    <name evidence="1" type="ORF">LZ518_09940</name>
</gene>
<proteinExistence type="predicted"/>
<dbReference type="EMBL" id="JAMGBB010000001">
    <property type="protein sequence ID" value="MCL6741451.1"/>
    <property type="molecule type" value="Genomic_DNA"/>
</dbReference>
<sequence>MFRLLKLKPPNGWNAVGWELAIVTLGVLIALGAQELVQSLHWKREVSQTQEALDAELSRNLAVFDFTMAQIPCINGRTEELRKWAESFRTGKPLRLKHEIIPLPGFMVRTEAWEIIDGEIASRIPLQPRLNYAGLYSSMRTFRDVKDRTGDTWVTIAEFDGSTRLEEADIRKIILATKDLQGMAEILPAFKTTIDRHARELGLKPDPQLLKAANPIIPRIQDAACKPYL</sequence>
<evidence type="ECO:0000313" key="1">
    <source>
        <dbReference type="EMBL" id="MCL6741451.1"/>
    </source>
</evidence>
<dbReference type="Proteomes" id="UP001165383">
    <property type="component" value="Unassembled WGS sequence"/>
</dbReference>
<comment type="caution">
    <text evidence="1">The sequence shown here is derived from an EMBL/GenBank/DDBJ whole genome shotgun (WGS) entry which is preliminary data.</text>
</comment>